<dbReference type="RefSeq" id="WP_030064908.1">
    <property type="nucleotide sequence ID" value="NZ_JRKI01000026.1"/>
</dbReference>
<organism evidence="6 7">
    <name type="scientific">Streptomyces natalensis ATCC 27448</name>
    <dbReference type="NCBI Taxonomy" id="1240678"/>
    <lineage>
        <taxon>Bacteria</taxon>
        <taxon>Bacillati</taxon>
        <taxon>Actinomycetota</taxon>
        <taxon>Actinomycetes</taxon>
        <taxon>Kitasatosporales</taxon>
        <taxon>Streptomycetaceae</taxon>
        <taxon>Streptomyces</taxon>
    </lineage>
</organism>
<reference evidence="6 7" key="1">
    <citation type="submission" date="2014-09" db="EMBL/GenBank/DDBJ databases">
        <title>Draft genome sequence of Streptomyces natalensis ATCC 27448, producer of the antifungal pimaricin.</title>
        <authorList>
            <person name="Mendes M.V."/>
            <person name="Beites T."/>
            <person name="Pires S."/>
            <person name="Santos C.L."/>
            <person name="Moradas-Ferreira P."/>
        </authorList>
    </citation>
    <scope>NUCLEOTIDE SEQUENCE [LARGE SCALE GENOMIC DNA]</scope>
    <source>
        <strain evidence="6 7">ATCC 27448</strain>
    </source>
</reference>
<protein>
    <recommendedName>
        <fullName evidence="5">Tyr recombinase domain-containing protein</fullName>
    </recommendedName>
</protein>
<evidence type="ECO:0000313" key="6">
    <source>
        <dbReference type="EMBL" id="KIZ16907.1"/>
    </source>
</evidence>
<dbReference type="InterPro" id="IPR013762">
    <property type="entry name" value="Integrase-like_cat_sf"/>
</dbReference>
<feature type="domain" description="Tyr recombinase" evidence="5">
    <location>
        <begin position="184"/>
        <end position="424"/>
    </location>
</feature>
<evidence type="ECO:0000259" key="5">
    <source>
        <dbReference type="PROSITE" id="PS51898"/>
    </source>
</evidence>
<evidence type="ECO:0000256" key="2">
    <source>
        <dbReference type="ARBA" id="ARBA00023125"/>
    </source>
</evidence>
<dbReference type="InterPro" id="IPR050090">
    <property type="entry name" value="Tyrosine_recombinase_XerCD"/>
</dbReference>
<evidence type="ECO:0000313" key="7">
    <source>
        <dbReference type="Proteomes" id="UP000032458"/>
    </source>
</evidence>
<dbReference type="GO" id="GO:0003677">
    <property type="term" value="F:DNA binding"/>
    <property type="evidence" value="ECO:0007669"/>
    <property type="project" value="UniProtKB-KW"/>
</dbReference>
<keyword evidence="2" id="KW-0238">DNA-binding</keyword>
<sequence>MAGYIEDRWWTKKPDPKTGKKRKTARYGQGKRWRVAGIPGVRDRSFENKTGPDGADAWLADAQSKSRAGEFIDPRSGNLTLTEYIEDEWWPSVTGDVSTLQTVKGRVWNHIIPLMGHQTLNAIKVAQLRAFVKELNKQTGPGTALAAWGYLSSILQMAVEDERIPRNYATYRSVRAGLPKRPERKARAWQRDRVRAVQKAMDSRFQVMVDLGVGVGLRQGEVFGLSVEDIDEGAGVIHVRRQIRKIGGRLVFAPPKGGKTRDVPLPGQVASRLRSHLEAFPASGVTLPWMNPETPTSEKERKDWAPQTHVLVVTAVRGGPLRRDSWNLRQWKPALAAAGVITEPEMLQQVSSDGKRECTVLKYEESREHGFHALRHTFASVHLDARENPVAVSKWLGHADPSITLRIYAHMMPEADGRGRAAMDAWFEATPDLFSPDSPQGVEAE</sequence>
<dbReference type="PROSITE" id="PS51898">
    <property type="entry name" value="TYR_RECOMBINASE"/>
    <property type="match status" value="1"/>
</dbReference>
<dbReference type="Pfam" id="PF00589">
    <property type="entry name" value="Phage_integrase"/>
    <property type="match status" value="1"/>
</dbReference>
<dbReference type="Gene3D" id="1.10.150.130">
    <property type="match status" value="1"/>
</dbReference>
<evidence type="ECO:0000256" key="1">
    <source>
        <dbReference type="ARBA" id="ARBA00008857"/>
    </source>
</evidence>
<dbReference type="InterPro" id="IPR011010">
    <property type="entry name" value="DNA_brk_join_enz"/>
</dbReference>
<accession>A0A0D7CNA2</accession>
<dbReference type="AlphaFoldDB" id="A0A0D7CNA2"/>
<feature type="compositionally biased region" description="Basic and acidic residues" evidence="4">
    <location>
        <begin position="1"/>
        <end position="18"/>
    </location>
</feature>
<keyword evidence="3" id="KW-0233">DNA recombination</keyword>
<dbReference type="Gene3D" id="1.10.443.10">
    <property type="entry name" value="Intergrase catalytic core"/>
    <property type="match status" value="1"/>
</dbReference>
<dbReference type="PANTHER" id="PTHR30349:SF64">
    <property type="entry name" value="PROPHAGE INTEGRASE INTD-RELATED"/>
    <property type="match status" value="1"/>
</dbReference>
<proteinExistence type="inferred from homology"/>
<feature type="compositionally biased region" description="Basic residues" evidence="4">
    <location>
        <begin position="19"/>
        <end position="29"/>
    </location>
</feature>
<dbReference type="SUPFAM" id="SSF56349">
    <property type="entry name" value="DNA breaking-rejoining enzymes"/>
    <property type="match status" value="1"/>
</dbReference>
<dbReference type="CDD" id="cd01189">
    <property type="entry name" value="INT_ICEBs1_C_like"/>
    <property type="match status" value="1"/>
</dbReference>
<evidence type="ECO:0000256" key="3">
    <source>
        <dbReference type="ARBA" id="ARBA00023172"/>
    </source>
</evidence>
<dbReference type="EMBL" id="JRKI01000026">
    <property type="protein sequence ID" value="KIZ16907.1"/>
    <property type="molecule type" value="Genomic_DNA"/>
</dbReference>
<dbReference type="InterPro" id="IPR002104">
    <property type="entry name" value="Integrase_catalytic"/>
</dbReference>
<keyword evidence="7" id="KW-1185">Reference proteome</keyword>
<feature type="region of interest" description="Disordered" evidence="4">
    <location>
        <begin position="1"/>
        <end position="29"/>
    </location>
</feature>
<dbReference type="PANTHER" id="PTHR30349">
    <property type="entry name" value="PHAGE INTEGRASE-RELATED"/>
    <property type="match status" value="1"/>
</dbReference>
<dbReference type="GO" id="GO:0015074">
    <property type="term" value="P:DNA integration"/>
    <property type="evidence" value="ECO:0007669"/>
    <property type="project" value="InterPro"/>
</dbReference>
<gene>
    <name evidence="6" type="ORF">SNA_18220</name>
</gene>
<dbReference type="GO" id="GO:0006310">
    <property type="term" value="P:DNA recombination"/>
    <property type="evidence" value="ECO:0007669"/>
    <property type="project" value="UniProtKB-KW"/>
</dbReference>
<name>A0A0D7CNA2_9ACTN</name>
<dbReference type="Proteomes" id="UP000032458">
    <property type="component" value="Unassembled WGS sequence"/>
</dbReference>
<comment type="caution">
    <text evidence="6">The sequence shown here is derived from an EMBL/GenBank/DDBJ whole genome shotgun (WGS) entry which is preliminary data.</text>
</comment>
<evidence type="ECO:0000256" key="4">
    <source>
        <dbReference type="SAM" id="MobiDB-lite"/>
    </source>
</evidence>
<comment type="similarity">
    <text evidence="1">Belongs to the 'phage' integrase family.</text>
</comment>
<dbReference type="InterPro" id="IPR010998">
    <property type="entry name" value="Integrase_recombinase_N"/>
</dbReference>
<dbReference type="PATRIC" id="fig|1240678.4.peg.3836"/>